<proteinExistence type="predicted"/>
<gene>
    <name evidence="1" type="ORF">LSINAPIS_LOCUS10227</name>
</gene>
<dbReference type="EMBL" id="FZQP02004067">
    <property type="protein sequence ID" value="VVC99332.1"/>
    <property type="molecule type" value="Genomic_DNA"/>
</dbReference>
<feature type="non-terminal residue" evidence="1">
    <location>
        <position position="106"/>
    </location>
</feature>
<accession>A0A5E4QNY2</accession>
<organism evidence="1 2">
    <name type="scientific">Leptidea sinapis</name>
    <dbReference type="NCBI Taxonomy" id="189913"/>
    <lineage>
        <taxon>Eukaryota</taxon>
        <taxon>Metazoa</taxon>
        <taxon>Ecdysozoa</taxon>
        <taxon>Arthropoda</taxon>
        <taxon>Hexapoda</taxon>
        <taxon>Insecta</taxon>
        <taxon>Pterygota</taxon>
        <taxon>Neoptera</taxon>
        <taxon>Endopterygota</taxon>
        <taxon>Lepidoptera</taxon>
        <taxon>Glossata</taxon>
        <taxon>Ditrysia</taxon>
        <taxon>Papilionoidea</taxon>
        <taxon>Pieridae</taxon>
        <taxon>Dismorphiinae</taxon>
        <taxon>Leptidea</taxon>
    </lineage>
</organism>
<evidence type="ECO:0000313" key="2">
    <source>
        <dbReference type="Proteomes" id="UP000324832"/>
    </source>
</evidence>
<evidence type="ECO:0000313" key="1">
    <source>
        <dbReference type="EMBL" id="VVC99332.1"/>
    </source>
</evidence>
<keyword evidence="2" id="KW-1185">Reference proteome</keyword>
<protein>
    <submittedName>
        <fullName evidence="1">Uncharacterized protein</fullName>
    </submittedName>
</protein>
<dbReference type="AlphaFoldDB" id="A0A5E4QNY2"/>
<sequence>MQMVDGGDNVNVEDVFRFKRDTDSGKSLKSLNYISRYALMALKPQSTRCLSRTLCLGNKYTRKLEHNERYWLPLLHAGVAWTRGGSLSALRAAALGLGGADCDYYY</sequence>
<dbReference type="Proteomes" id="UP000324832">
    <property type="component" value="Unassembled WGS sequence"/>
</dbReference>
<reference evidence="1 2" key="1">
    <citation type="submission" date="2017-07" db="EMBL/GenBank/DDBJ databases">
        <authorList>
            <person name="Talla V."/>
            <person name="Backstrom N."/>
        </authorList>
    </citation>
    <scope>NUCLEOTIDE SEQUENCE [LARGE SCALE GENOMIC DNA]</scope>
</reference>
<name>A0A5E4QNY2_9NEOP</name>